<evidence type="ECO:0000313" key="2">
    <source>
        <dbReference type="EMBL" id="ROU09263.1"/>
    </source>
</evidence>
<sequence length="154" mass="16135">MQRTTIDMLLGRLDAAPPSEGATQELLAAELQRCWERVPGVRALCVSTADGRALAERLDGGADARRIAAMANSFLTLGETLAREIELSHADYATVCTARGNLVLFRIHAAKPLTLLAMAGPDTLLAALLVGARDCAARIGAALSEPRTAALAEG</sequence>
<feature type="domain" description="Roadblock/LAMTOR2" evidence="1">
    <location>
        <begin position="28"/>
        <end position="117"/>
    </location>
</feature>
<proteinExistence type="predicted"/>
<name>A0A3N2RP62_LYSEN</name>
<evidence type="ECO:0000259" key="1">
    <source>
        <dbReference type="SMART" id="SM00960"/>
    </source>
</evidence>
<dbReference type="InterPro" id="IPR004942">
    <property type="entry name" value="Roadblock/LAMTOR2_dom"/>
</dbReference>
<dbReference type="Pfam" id="PF03259">
    <property type="entry name" value="Robl_LC7"/>
    <property type="match status" value="1"/>
</dbReference>
<reference evidence="2 3" key="1">
    <citation type="submission" date="2018-10" db="EMBL/GenBank/DDBJ databases">
        <title>The genome of Lysobacter enzymogenes OH11.</title>
        <authorList>
            <person name="Liu F."/>
            <person name="Zhao Y."/>
            <person name="Qian G."/>
            <person name="Chen Y."/>
            <person name="Xu H."/>
        </authorList>
    </citation>
    <scope>NUCLEOTIDE SEQUENCE [LARGE SCALE GENOMIC DNA]</scope>
    <source>
        <strain evidence="2 3">OH11</strain>
    </source>
</reference>
<dbReference type="EMBL" id="RCTY01000001">
    <property type="protein sequence ID" value="ROU09263.1"/>
    <property type="molecule type" value="Genomic_DNA"/>
</dbReference>
<dbReference type="RefSeq" id="WP_123645484.1">
    <property type="nucleotide sequence ID" value="NZ_RCTY01000001.1"/>
</dbReference>
<dbReference type="AlphaFoldDB" id="A0A3N2RP62"/>
<dbReference type="SUPFAM" id="SSF103196">
    <property type="entry name" value="Roadblock/LC7 domain"/>
    <property type="match status" value="1"/>
</dbReference>
<dbReference type="Gene3D" id="3.30.450.30">
    <property type="entry name" value="Dynein light chain 2a, cytoplasmic"/>
    <property type="match status" value="1"/>
</dbReference>
<comment type="caution">
    <text evidence="2">The sequence shown here is derived from an EMBL/GenBank/DDBJ whole genome shotgun (WGS) entry which is preliminary data.</text>
</comment>
<evidence type="ECO:0000313" key="3">
    <source>
        <dbReference type="Proteomes" id="UP000275910"/>
    </source>
</evidence>
<gene>
    <name evidence="2" type="ORF">D9T17_00040</name>
</gene>
<protein>
    <submittedName>
        <fullName evidence="2">Roadblock/LC7 domain-containing protein</fullName>
    </submittedName>
</protein>
<dbReference type="SMART" id="SM00960">
    <property type="entry name" value="Robl_LC7"/>
    <property type="match status" value="1"/>
</dbReference>
<accession>A0A3N2RP62</accession>
<dbReference type="Proteomes" id="UP000275910">
    <property type="component" value="Unassembled WGS sequence"/>
</dbReference>
<organism evidence="2 3">
    <name type="scientific">Lysobacter enzymogenes</name>
    <dbReference type="NCBI Taxonomy" id="69"/>
    <lineage>
        <taxon>Bacteria</taxon>
        <taxon>Pseudomonadati</taxon>
        <taxon>Pseudomonadota</taxon>
        <taxon>Gammaproteobacteria</taxon>
        <taxon>Lysobacterales</taxon>
        <taxon>Lysobacteraceae</taxon>
        <taxon>Lysobacter</taxon>
    </lineage>
</organism>